<dbReference type="SUPFAM" id="SSF56112">
    <property type="entry name" value="Protein kinase-like (PK-like)"/>
    <property type="match status" value="1"/>
</dbReference>
<feature type="compositionally biased region" description="Gly residues" evidence="2">
    <location>
        <begin position="884"/>
        <end position="898"/>
    </location>
</feature>
<evidence type="ECO:0000313" key="5">
    <source>
        <dbReference type="Proteomes" id="UP000327000"/>
    </source>
</evidence>
<evidence type="ECO:0000256" key="1">
    <source>
        <dbReference type="PIRSR" id="PIRSR607822-1"/>
    </source>
</evidence>
<dbReference type="InterPro" id="IPR000719">
    <property type="entry name" value="Prot_kinase_dom"/>
</dbReference>
<feature type="binding site" evidence="1">
    <location>
        <position position="799"/>
    </location>
    <ligand>
        <name>Zn(2+)</name>
        <dbReference type="ChEBI" id="CHEBI:29105"/>
    </ligand>
</feature>
<accession>A0A5N5W4F9</accession>
<feature type="compositionally biased region" description="Low complexity" evidence="2">
    <location>
        <begin position="899"/>
        <end position="927"/>
    </location>
</feature>
<dbReference type="Pfam" id="PF00069">
    <property type="entry name" value="Pkinase"/>
    <property type="match status" value="1"/>
</dbReference>
<dbReference type="GO" id="GO:0031179">
    <property type="term" value="P:peptide modification"/>
    <property type="evidence" value="ECO:0007669"/>
    <property type="project" value="InterPro"/>
</dbReference>
<dbReference type="InterPro" id="IPR057929">
    <property type="entry name" value="RamC_N"/>
</dbReference>
<dbReference type="Gene3D" id="1.50.10.20">
    <property type="match status" value="1"/>
</dbReference>
<dbReference type="SMART" id="SM00220">
    <property type="entry name" value="S_TKc"/>
    <property type="match status" value="1"/>
</dbReference>
<keyword evidence="1" id="KW-0862">Zinc</keyword>
<dbReference type="PANTHER" id="PTHR12736:SF7">
    <property type="entry name" value="LANC-LIKE PROTEIN 3"/>
    <property type="match status" value="1"/>
</dbReference>
<organism evidence="4 5">
    <name type="scientific">Streptomyces mobaraensis</name>
    <name type="common">Streptoverticillium mobaraense</name>
    <dbReference type="NCBI Taxonomy" id="35621"/>
    <lineage>
        <taxon>Bacteria</taxon>
        <taxon>Bacillati</taxon>
        <taxon>Actinomycetota</taxon>
        <taxon>Actinomycetes</taxon>
        <taxon>Kitasatosporales</taxon>
        <taxon>Streptomycetaceae</taxon>
        <taxon>Streptomyces</taxon>
    </lineage>
</organism>
<dbReference type="SUPFAM" id="SSF158745">
    <property type="entry name" value="LanC-like"/>
    <property type="match status" value="1"/>
</dbReference>
<feature type="binding site" evidence="1">
    <location>
        <position position="754"/>
    </location>
    <ligand>
        <name>Zn(2+)</name>
        <dbReference type="ChEBI" id="CHEBI:29105"/>
    </ligand>
</feature>
<dbReference type="AlphaFoldDB" id="A0A5N5W4F9"/>
<keyword evidence="4" id="KW-0808">Transferase</keyword>
<evidence type="ECO:0000259" key="3">
    <source>
        <dbReference type="PROSITE" id="PS50011"/>
    </source>
</evidence>
<feature type="region of interest" description="Disordered" evidence="2">
    <location>
        <begin position="880"/>
        <end position="927"/>
    </location>
</feature>
<protein>
    <submittedName>
        <fullName evidence="4">Phosphotransferase</fullName>
    </submittedName>
</protein>
<keyword evidence="5" id="KW-1185">Reference proteome</keyword>
<keyword evidence="1" id="KW-0479">Metal-binding</keyword>
<proteinExistence type="predicted"/>
<feature type="binding site" evidence="1">
    <location>
        <position position="800"/>
    </location>
    <ligand>
        <name>Zn(2+)</name>
        <dbReference type="ChEBI" id="CHEBI:29105"/>
    </ligand>
</feature>
<dbReference type="PANTHER" id="PTHR12736">
    <property type="entry name" value="LANC-LIKE PROTEIN"/>
    <property type="match status" value="1"/>
</dbReference>
<dbReference type="RefSeq" id="WP_152264699.1">
    <property type="nucleotide sequence ID" value="NZ_VOKX01000070.1"/>
</dbReference>
<reference evidence="4 5" key="1">
    <citation type="journal article" date="2019" name="Microb. Cell Fact.">
        <title>Exploring novel herbicidin analogues by transcriptional regulator overexpression and MS/MS molecular networking.</title>
        <authorList>
            <person name="Shi Y."/>
            <person name="Gu R."/>
            <person name="Li Y."/>
            <person name="Wang X."/>
            <person name="Ren W."/>
            <person name="Li X."/>
            <person name="Wang L."/>
            <person name="Xie Y."/>
            <person name="Hong B."/>
        </authorList>
    </citation>
    <scope>NUCLEOTIDE SEQUENCE [LARGE SCALE GENOMIC DNA]</scope>
    <source>
        <strain evidence="4 5">US-43</strain>
    </source>
</reference>
<dbReference type="CDD" id="cd04791">
    <property type="entry name" value="LanC_SerThrkinase"/>
    <property type="match status" value="1"/>
</dbReference>
<dbReference type="GO" id="GO:0046872">
    <property type="term" value="F:metal ion binding"/>
    <property type="evidence" value="ECO:0007669"/>
    <property type="project" value="UniProtKB-KW"/>
</dbReference>
<dbReference type="SMART" id="SM01260">
    <property type="entry name" value="LANC_like"/>
    <property type="match status" value="1"/>
</dbReference>
<dbReference type="Gene3D" id="1.10.510.10">
    <property type="entry name" value="Transferase(Phosphotransferase) domain 1"/>
    <property type="match status" value="1"/>
</dbReference>
<dbReference type="InterPro" id="IPR058053">
    <property type="entry name" value="RamC_C"/>
</dbReference>
<evidence type="ECO:0000256" key="2">
    <source>
        <dbReference type="SAM" id="MobiDB-lite"/>
    </source>
</evidence>
<dbReference type="GO" id="GO:0005886">
    <property type="term" value="C:plasma membrane"/>
    <property type="evidence" value="ECO:0007669"/>
    <property type="project" value="TreeGrafter"/>
</dbReference>
<evidence type="ECO:0000313" key="4">
    <source>
        <dbReference type="EMBL" id="KAB7839605.1"/>
    </source>
</evidence>
<dbReference type="Pfam" id="PF05147">
    <property type="entry name" value="LANC_like"/>
    <property type="match status" value="1"/>
</dbReference>
<dbReference type="Proteomes" id="UP000327000">
    <property type="component" value="Unassembled WGS sequence"/>
</dbReference>
<dbReference type="InterPro" id="IPR011009">
    <property type="entry name" value="Kinase-like_dom_sf"/>
</dbReference>
<comment type="caution">
    <text evidence="4">The sequence shown here is derived from an EMBL/GenBank/DDBJ whole genome shotgun (WGS) entry which is preliminary data.</text>
</comment>
<dbReference type="InterPro" id="IPR007822">
    <property type="entry name" value="LANC-like"/>
</dbReference>
<dbReference type="PROSITE" id="PS50011">
    <property type="entry name" value="PROTEIN_KINASE_DOM"/>
    <property type="match status" value="1"/>
</dbReference>
<dbReference type="GO" id="GO:0005524">
    <property type="term" value="F:ATP binding"/>
    <property type="evidence" value="ECO:0007669"/>
    <property type="project" value="InterPro"/>
</dbReference>
<feature type="domain" description="Protein kinase" evidence="3">
    <location>
        <begin position="214"/>
        <end position="522"/>
    </location>
</feature>
<dbReference type="Pfam" id="PF25816">
    <property type="entry name" value="RamC_N"/>
    <property type="match status" value="1"/>
</dbReference>
<dbReference type="GO" id="GO:0004672">
    <property type="term" value="F:protein kinase activity"/>
    <property type="evidence" value="ECO:0007669"/>
    <property type="project" value="InterPro"/>
</dbReference>
<gene>
    <name evidence="4" type="ORF">FRZ00_22030</name>
</gene>
<sequence>MTVRLQASYQAVVLRVLGAGRSGWTLRDGETWCMVRPVGHRSRRQGWKLHLPATVESAPRVLEAAAGILVAHGCAFKFAVSPRITADLTSVRAPREHSGKFLTAYPDDDGRTRALAEELHRATLGLAGPAILSDRRYRPGSLVHYRFGCFAPPRELDDEGFYRGRLRAPDGTLVPDERNAWFSPPAWARPPFGPPARPAGSRGRGDPVLLAGRYLVREAVRHSNRGGVYRTLDRRTGDDVLLKEARAHVGARPGGTDARDWLRYEAEVLARLAPLGIAPAPRGLFTAGDHVFLAEDLVDGENLHRWSTDEASRNGGRLPAGTAWRLARDLTRLVRTAHTAGFVLRDLKPTNVVIRPDGTPVLVDLECAVRAGGTAHVAGTQGFTAPEYLSLTGTVPVPGPEVDCFGLGTTLLHAVTGINPLLAPDTAPARPAGDRLAVLIRAAAADRPALRALAPLVIGLTAEAAGRRTPEWAAAFLDAEGAEEAPEATRPALEGAALDRLLDDGLAHIAATVTPHEVHLWPRPRSLPEGDPCNVQQGAAGVLAVLDRAVRTGRAPGLVPLLRTAADWIATRLALPGRVLPGLYFGRSGTAWALHDAALTLDDPELSARARAFALRIPLEWDNPDVCHGLAGAGLAQLHLWHATGDPRFAERAARCADNVLRRTAAADGGVDWPLGPEHRRELAGSALYGFAHGVAGNAAFLLAAGRDLGRPELVDVAAGGGYALCAVAERRGDIAVWPKGPGRTERMGLDFWCNGASGIGTTLVRLWRATGEPLFREYAERAARAVYADRWRVGTGACHGVAGNAQFLLDVAELTGDAGYRARAAEAAFCLSARAARRDGRLLVPDDTLREFCVSYQVGLAGALDLLLRLAHGGGRPWMVDDGPGGPRGGGGHGGTGAPVAGAAGDRRPAAGAGPALPGQPDDQPL</sequence>
<name>A0A5N5W4F9_STRMB</name>
<dbReference type="OrthoDB" id="1492512at2"/>
<dbReference type="NCBIfam" id="NF038150">
    <property type="entry name" value="lanthi_synth_IV"/>
    <property type="match status" value="1"/>
</dbReference>
<dbReference type="PRINTS" id="PR01950">
    <property type="entry name" value="LANCSUPER"/>
</dbReference>
<dbReference type="EMBL" id="VOKX01000070">
    <property type="protein sequence ID" value="KAB7839605.1"/>
    <property type="molecule type" value="Genomic_DNA"/>
</dbReference>